<evidence type="ECO:0000313" key="2">
    <source>
        <dbReference type="EMBL" id="OGM99896.1"/>
    </source>
</evidence>
<organism evidence="2 3">
    <name type="scientific">Candidatus Yanofskybacteria bacterium RIFCSPHIGHO2_01_FULL_41_53</name>
    <dbReference type="NCBI Taxonomy" id="1802663"/>
    <lineage>
        <taxon>Bacteria</taxon>
        <taxon>Candidatus Yanofskyibacteriota</taxon>
    </lineage>
</organism>
<dbReference type="AlphaFoldDB" id="A0A1F8EGC2"/>
<evidence type="ECO:0000313" key="3">
    <source>
        <dbReference type="Proteomes" id="UP000177117"/>
    </source>
</evidence>
<evidence type="ECO:0000256" key="1">
    <source>
        <dbReference type="SAM" id="MobiDB-lite"/>
    </source>
</evidence>
<sequence>MRCGEGRGNTMIRLETVEDFEKVAKAFKDPNSKPFQYVIRPYGFCKLCNRATEYIAVGSIEGVYVTCLFCSKIFSDWNYVPESYQLGHLYETDSAGITDHVAREAVINQLNSREQQKIFFNEKLEQFIKKAKKKQRDANKEVRQSAKLRA</sequence>
<accession>A0A1F8EGC2</accession>
<dbReference type="Proteomes" id="UP000177117">
    <property type="component" value="Unassembled WGS sequence"/>
</dbReference>
<name>A0A1F8EGC2_9BACT</name>
<dbReference type="EMBL" id="MGJD01000033">
    <property type="protein sequence ID" value="OGM99896.1"/>
    <property type="molecule type" value="Genomic_DNA"/>
</dbReference>
<gene>
    <name evidence="2" type="ORF">A2650_01995</name>
</gene>
<proteinExistence type="predicted"/>
<feature type="region of interest" description="Disordered" evidence="1">
    <location>
        <begin position="131"/>
        <end position="150"/>
    </location>
</feature>
<comment type="caution">
    <text evidence="2">The sequence shown here is derived from an EMBL/GenBank/DDBJ whole genome shotgun (WGS) entry which is preliminary data.</text>
</comment>
<reference evidence="2 3" key="1">
    <citation type="journal article" date="2016" name="Nat. Commun.">
        <title>Thousands of microbial genomes shed light on interconnected biogeochemical processes in an aquifer system.</title>
        <authorList>
            <person name="Anantharaman K."/>
            <person name="Brown C.T."/>
            <person name="Hug L.A."/>
            <person name="Sharon I."/>
            <person name="Castelle C.J."/>
            <person name="Probst A.J."/>
            <person name="Thomas B.C."/>
            <person name="Singh A."/>
            <person name="Wilkins M.J."/>
            <person name="Karaoz U."/>
            <person name="Brodie E.L."/>
            <person name="Williams K.H."/>
            <person name="Hubbard S.S."/>
            <person name="Banfield J.F."/>
        </authorList>
    </citation>
    <scope>NUCLEOTIDE SEQUENCE [LARGE SCALE GENOMIC DNA]</scope>
</reference>
<protein>
    <submittedName>
        <fullName evidence="2">Uncharacterized protein</fullName>
    </submittedName>
</protein>